<organism evidence="7 8">
    <name type="scientific">Methylomonas koyamae</name>
    <dbReference type="NCBI Taxonomy" id="702114"/>
    <lineage>
        <taxon>Bacteria</taxon>
        <taxon>Pseudomonadati</taxon>
        <taxon>Pseudomonadota</taxon>
        <taxon>Gammaproteobacteria</taxon>
        <taxon>Methylococcales</taxon>
        <taxon>Methylococcaceae</taxon>
        <taxon>Methylomonas</taxon>
    </lineage>
</organism>
<evidence type="ECO:0000313" key="8">
    <source>
        <dbReference type="Proteomes" id="UP000077857"/>
    </source>
</evidence>
<dbReference type="GO" id="GO:0004803">
    <property type="term" value="F:transposase activity"/>
    <property type="evidence" value="ECO:0007669"/>
    <property type="project" value="UniProtKB-UniRule"/>
</dbReference>
<keyword evidence="6" id="KW-0814">Transposable element</keyword>
<gene>
    <name evidence="7" type="ORF">A1507_12370</name>
</gene>
<evidence type="ECO:0000256" key="5">
    <source>
        <dbReference type="ARBA" id="ARBA00023172"/>
    </source>
</evidence>
<evidence type="ECO:0000256" key="2">
    <source>
        <dbReference type="ARBA" id="ARBA00010961"/>
    </source>
</evidence>
<dbReference type="InterPro" id="IPR001207">
    <property type="entry name" value="Transposase_mutator"/>
</dbReference>
<evidence type="ECO:0000256" key="6">
    <source>
        <dbReference type="RuleBase" id="RU365089"/>
    </source>
</evidence>
<keyword evidence="4 6" id="KW-0238">DNA-binding</keyword>
<comment type="function">
    <text evidence="1 6">Required for the transposition of the insertion element.</text>
</comment>
<accession>A0A177NDR4</accession>
<dbReference type="PANTHER" id="PTHR33217:SF5">
    <property type="entry name" value="MUTATOR FAMILY TRANSPOSASE"/>
    <property type="match status" value="1"/>
</dbReference>
<evidence type="ECO:0000256" key="1">
    <source>
        <dbReference type="ARBA" id="ARBA00002190"/>
    </source>
</evidence>
<comment type="similarity">
    <text evidence="2 6">Belongs to the transposase mutator family.</text>
</comment>
<keyword evidence="5 6" id="KW-0233">DNA recombination</keyword>
<dbReference type="GO" id="GO:0003677">
    <property type="term" value="F:DNA binding"/>
    <property type="evidence" value="ECO:0007669"/>
    <property type="project" value="UniProtKB-UniRule"/>
</dbReference>
<dbReference type="Proteomes" id="UP000077857">
    <property type="component" value="Unassembled WGS sequence"/>
</dbReference>
<dbReference type="GO" id="GO:0006313">
    <property type="term" value="P:DNA transposition"/>
    <property type="evidence" value="ECO:0007669"/>
    <property type="project" value="UniProtKB-UniRule"/>
</dbReference>
<sequence>MRKQIAADRTRIYQLATVAEAERQLAELEARWNGDYPSIVQIWRRNWSRIIPFFDYPPEILRVIYTIYASWIPMPSSRSI</sequence>
<comment type="caution">
    <text evidence="7">The sequence shown here is derived from an EMBL/GenBank/DDBJ whole genome shotgun (WGS) entry which is preliminary data.</text>
</comment>
<dbReference type="EMBL" id="LUUJ01000077">
    <property type="protein sequence ID" value="OAI16198.1"/>
    <property type="molecule type" value="Genomic_DNA"/>
</dbReference>
<dbReference type="Pfam" id="PF00872">
    <property type="entry name" value="Transposase_mut"/>
    <property type="match status" value="1"/>
</dbReference>
<dbReference type="AlphaFoldDB" id="A0A177NDR4"/>
<evidence type="ECO:0000256" key="3">
    <source>
        <dbReference type="ARBA" id="ARBA00022578"/>
    </source>
</evidence>
<reference evidence="7 8" key="1">
    <citation type="submission" date="2016-03" db="EMBL/GenBank/DDBJ databases">
        <authorList>
            <person name="Ploux O."/>
        </authorList>
    </citation>
    <scope>NUCLEOTIDE SEQUENCE [LARGE SCALE GENOMIC DNA]</scope>
    <source>
        <strain evidence="7 8">R-45378</strain>
    </source>
</reference>
<keyword evidence="3 6" id="KW-0815">Transposition</keyword>
<protein>
    <recommendedName>
        <fullName evidence="6">Mutator family transposase</fullName>
    </recommendedName>
</protein>
<dbReference type="PANTHER" id="PTHR33217">
    <property type="entry name" value="TRANSPOSASE FOR INSERTION SEQUENCE ELEMENT IS1081"/>
    <property type="match status" value="1"/>
</dbReference>
<name>A0A177NDR4_9GAMM</name>
<evidence type="ECO:0000313" key="7">
    <source>
        <dbReference type="EMBL" id="OAI16198.1"/>
    </source>
</evidence>
<proteinExistence type="inferred from homology"/>
<evidence type="ECO:0000256" key="4">
    <source>
        <dbReference type="ARBA" id="ARBA00023125"/>
    </source>
</evidence>